<dbReference type="InterPro" id="IPR005119">
    <property type="entry name" value="LysR_subst-bd"/>
</dbReference>
<evidence type="ECO:0000259" key="5">
    <source>
        <dbReference type="PROSITE" id="PS50931"/>
    </source>
</evidence>
<feature type="domain" description="HTH lysR-type" evidence="5">
    <location>
        <begin position="1"/>
        <end position="53"/>
    </location>
</feature>
<dbReference type="InterPro" id="IPR036390">
    <property type="entry name" value="WH_DNA-bd_sf"/>
</dbReference>
<dbReference type="Gene3D" id="3.40.190.10">
    <property type="entry name" value="Periplasmic binding protein-like II"/>
    <property type="match status" value="2"/>
</dbReference>
<keyword evidence="3" id="KW-0238">DNA-binding</keyword>
<gene>
    <name evidence="6" type="ordered locus">Caci_5081</name>
</gene>
<dbReference type="GO" id="GO:0032993">
    <property type="term" value="C:protein-DNA complex"/>
    <property type="evidence" value="ECO:0007669"/>
    <property type="project" value="TreeGrafter"/>
</dbReference>
<keyword evidence="7" id="KW-1185">Reference proteome</keyword>
<evidence type="ECO:0000256" key="1">
    <source>
        <dbReference type="ARBA" id="ARBA00009437"/>
    </source>
</evidence>
<protein>
    <submittedName>
        <fullName evidence="6">Transcriptional regulator, LysR family</fullName>
    </submittedName>
</protein>
<evidence type="ECO:0000313" key="7">
    <source>
        <dbReference type="Proteomes" id="UP000000851"/>
    </source>
</evidence>
<reference evidence="6 7" key="1">
    <citation type="journal article" date="2009" name="Stand. Genomic Sci.">
        <title>Complete genome sequence of Catenulispora acidiphila type strain (ID 139908).</title>
        <authorList>
            <person name="Copeland A."/>
            <person name="Lapidus A."/>
            <person name="Glavina Del Rio T."/>
            <person name="Nolan M."/>
            <person name="Lucas S."/>
            <person name="Chen F."/>
            <person name="Tice H."/>
            <person name="Cheng J.F."/>
            <person name="Bruce D."/>
            <person name="Goodwin L."/>
            <person name="Pitluck S."/>
            <person name="Mikhailova N."/>
            <person name="Pati A."/>
            <person name="Ivanova N."/>
            <person name="Mavromatis K."/>
            <person name="Chen A."/>
            <person name="Palaniappan K."/>
            <person name="Chain P."/>
            <person name="Land M."/>
            <person name="Hauser L."/>
            <person name="Chang Y.J."/>
            <person name="Jeffries C.D."/>
            <person name="Chertkov O."/>
            <person name="Brettin T."/>
            <person name="Detter J.C."/>
            <person name="Han C."/>
            <person name="Ali Z."/>
            <person name="Tindall B.J."/>
            <person name="Goker M."/>
            <person name="Bristow J."/>
            <person name="Eisen J.A."/>
            <person name="Markowitz V."/>
            <person name="Hugenholtz P."/>
            <person name="Kyrpides N.C."/>
            <person name="Klenk H.P."/>
        </authorList>
    </citation>
    <scope>NUCLEOTIDE SEQUENCE [LARGE SCALE GENOMIC DNA]</scope>
    <source>
        <strain evidence="7">DSM 44928 / JCM 14897 / NBRC 102108 / NRRL B-24433 / ID139908</strain>
    </source>
</reference>
<sequence length="275" mass="29262">MRYFVAVAEELHFRRAAERLFISTPTLSQQIKAVEREIGGPLLIRRPEGVSLTPAGEVLLRAARQVLAAADDAVRATREAAGTAAPVLRFGLLNGVPPRLIERITSRLDERVDSRLDMTSGTTAELARLLEAGRLDLVMLRAPVDLPPQLRSVHVASEELGVLMSEQHDLAGSASVTLADLAGREMVLFPRASAPQLHDSVLAALDGVVLSTSAMGYAPMLAVLPLRPDVFGLSSARAAGVAGLAWRPIEGRPLVVEYVAAWSAHNPRAAALVGG</sequence>
<evidence type="ECO:0000313" key="6">
    <source>
        <dbReference type="EMBL" id="ACU73941.1"/>
    </source>
</evidence>
<dbReference type="GO" id="GO:0003677">
    <property type="term" value="F:DNA binding"/>
    <property type="evidence" value="ECO:0007669"/>
    <property type="project" value="UniProtKB-KW"/>
</dbReference>
<dbReference type="Gene3D" id="1.10.10.10">
    <property type="entry name" value="Winged helix-like DNA-binding domain superfamily/Winged helix DNA-binding domain"/>
    <property type="match status" value="1"/>
</dbReference>
<accession>C7Q4Z3</accession>
<dbReference type="KEGG" id="cai:Caci_5081"/>
<dbReference type="GO" id="GO:0003700">
    <property type="term" value="F:DNA-binding transcription factor activity"/>
    <property type="evidence" value="ECO:0007669"/>
    <property type="project" value="InterPro"/>
</dbReference>
<proteinExistence type="inferred from homology"/>
<dbReference type="SUPFAM" id="SSF53850">
    <property type="entry name" value="Periplasmic binding protein-like II"/>
    <property type="match status" value="1"/>
</dbReference>
<dbReference type="FunFam" id="1.10.10.10:FF:000001">
    <property type="entry name" value="LysR family transcriptional regulator"/>
    <property type="match status" value="1"/>
</dbReference>
<dbReference type="PANTHER" id="PTHR30346:SF28">
    <property type="entry name" value="HTH-TYPE TRANSCRIPTIONAL REGULATOR CYNR"/>
    <property type="match status" value="1"/>
</dbReference>
<keyword evidence="4" id="KW-0804">Transcription</keyword>
<dbReference type="Pfam" id="PF03466">
    <property type="entry name" value="LysR_substrate"/>
    <property type="match status" value="1"/>
</dbReference>
<evidence type="ECO:0000256" key="2">
    <source>
        <dbReference type="ARBA" id="ARBA00023015"/>
    </source>
</evidence>
<evidence type="ECO:0000256" key="4">
    <source>
        <dbReference type="ARBA" id="ARBA00023163"/>
    </source>
</evidence>
<dbReference type="InterPro" id="IPR000847">
    <property type="entry name" value="LysR_HTH_N"/>
</dbReference>
<dbReference type="PROSITE" id="PS50931">
    <property type="entry name" value="HTH_LYSR"/>
    <property type="match status" value="1"/>
</dbReference>
<dbReference type="SUPFAM" id="SSF46785">
    <property type="entry name" value="Winged helix' DNA-binding domain"/>
    <property type="match status" value="1"/>
</dbReference>
<dbReference type="HOGENOM" id="CLU_039613_6_4_11"/>
<dbReference type="STRING" id="479433.Caci_5081"/>
<dbReference type="CDD" id="cd08414">
    <property type="entry name" value="PBP2_LTTR_aromatics_like"/>
    <property type="match status" value="1"/>
</dbReference>
<name>C7Q4Z3_CATAD</name>
<evidence type="ECO:0000256" key="3">
    <source>
        <dbReference type="ARBA" id="ARBA00023125"/>
    </source>
</evidence>
<comment type="similarity">
    <text evidence="1">Belongs to the LysR transcriptional regulatory family.</text>
</comment>
<dbReference type="InParanoid" id="C7Q4Z3"/>
<dbReference type="PANTHER" id="PTHR30346">
    <property type="entry name" value="TRANSCRIPTIONAL DUAL REGULATOR HCAR-RELATED"/>
    <property type="match status" value="1"/>
</dbReference>
<dbReference type="eggNOG" id="COG0583">
    <property type="taxonomic scope" value="Bacteria"/>
</dbReference>
<dbReference type="EMBL" id="CP001700">
    <property type="protein sequence ID" value="ACU73941.1"/>
    <property type="molecule type" value="Genomic_DNA"/>
</dbReference>
<organism evidence="6 7">
    <name type="scientific">Catenulispora acidiphila (strain DSM 44928 / JCM 14897 / NBRC 102108 / NRRL B-24433 / ID139908)</name>
    <dbReference type="NCBI Taxonomy" id="479433"/>
    <lineage>
        <taxon>Bacteria</taxon>
        <taxon>Bacillati</taxon>
        <taxon>Actinomycetota</taxon>
        <taxon>Actinomycetes</taxon>
        <taxon>Catenulisporales</taxon>
        <taxon>Catenulisporaceae</taxon>
        <taxon>Catenulispora</taxon>
    </lineage>
</organism>
<dbReference type="AlphaFoldDB" id="C7Q4Z3"/>
<dbReference type="Proteomes" id="UP000000851">
    <property type="component" value="Chromosome"/>
</dbReference>
<dbReference type="InterPro" id="IPR036388">
    <property type="entry name" value="WH-like_DNA-bd_sf"/>
</dbReference>
<keyword evidence="2" id="KW-0805">Transcription regulation</keyword>
<dbReference type="Pfam" id="PF00126">
    <property type="entry name" value="HTH_1"/>
    <property type="match status" value="1"/>
</dbReference>